<organism evidence="3 4">
    <name type="scientific">Roseimaritima multifibrata</name>
    <dbReference type="NCBI Taxonomy" id="1930274"/>
    <lineage>
        <taxon>Bacteria</taxon>
        <taxon>Pseudomonadati</taxon>
        <taxon>Planctomycetota</taxon>
        <taxon>Planctomycetia</taxon>
        <taxon>Pirellulales</taxon>
        <taxon>Pirellulaceae</taxon>
        <taxon>Roseimaritima</taxon>
    </lineage>
</organism>
<dbReference type="AlphaFoldDB" id="A0A517MEL6"/>
<evidence type="ECO:0000256" key="1">
    <source>
        <dbReference type="SAM" id="Coils"/>
    </source>
</evidence>
<name>A0A517MEL6_9BACT</name>
<reference evidence="3 4" key="1">
    <citation type="submission" date="2019-02" db="EMBL/GenBank/DDBJ databases">
        <title>Deep-cultivation of Planctomycetes and their phenomic and genomic characterization uncovers novel biology.</title>
        <authorList>
            <person name="Wiegand S."/>
            <person name="Jogler M."/>
            <person name="Boedeker C."/>
            <person name="Pinto D."/>
            <person name="Vollmers J."/>
            <person name="Rivas-Marin E."/>
            <person name="Kohn T."/>
            <person name="Peeters S.H."/>
            <person name="Heuer A."/>
            <person name="Rast P."/>
            <person name="Oberbeckmann S."/>
            <person name="Bunk B."/>
            <person name="Jeske O."/>
            <person name="Meyerdierks A."/>
            <person name="Storesund J.E."/>
            <person name="Kallscheuer N."/>
            <person name="Luecker S."/>
            <person name="Lage O.M."/>
            <person name="Pohl T."/>
            <person name="Merkel B.J."/>
            <person name="Hornburger P."/>
            <person name="Mueller R.-W."/>
            <person name="Bruemmer F."/>
            <person name="Labrenz M."/>
            <person name="Spormann A.M."/>
            <person name="Op den Camp H."/>
            <person name="Overmann J."/>
            <person name="Amann R."/>
            <person name="Jetten M.S.M."/>
            <person name="Mascher T."/>
            <person name="Medema M.H."/>
            <person name="Devos D.P."/>
            <person name="Kaster A.-K."/>
            <person name="Ovreas L."/>
            <person name="Rohde M."/>
            <person name="Galperin M.Y."/>
            <person name="Jogler C."/>
        </authorList>
    </citation>
    <scope>NUCLEOTIDE SEQUENCE [LARGE SCALE GENOMIC DNA]</scope>
    <source>
        <strain evidence="3 4">FF011L</strain>
    </source>
</reference>
<evidence type="ECO:0000313" key="4">
    <source>
        <dbReference type="Proteomes" id="UP000320672"/>
    </source>
</evidence>
<gene>
    <name evidence="3" type="ORF">FF011L_20930</name>
</gene>
<evidence type="ECO:0008006" key="5">
    <source>
        <dbReference type="Google" id="ProtNLM"/>
    </source>
</evidence>
<protein>
    <recommendedName>
        <fullName evidence="5">DUF1571 domain-containing protein</fullName>
    </recommendedName>
</protein>
<dbReference type="Proteomes" id="UP000320672">
    <property type="component" value="Chromosome"/>
</dbReference>
<dbReference type="EMBL" id="CP036262">
    <property type="protein sequence ID" value="QDS93330.1"/>
    <property type="molecule type" value="Genomic_DNA"/>
</dbReference>
<sequence>MPESCPSPSGSTAQPLWRFFVVLAIIAFVFFMLGRMTAPSVVPSPVAPTPILGSAGDDSGTLVGRSRSATLEEVLQMARRGLVELEQNVDDYTATMVKQERIGDRLHPEQTIELKLQTRRIEGGEVTRPMRVYLHFLLPAESQGQEVIWVEDENDGKLVAHKGGRWNLLRAWLKPDSFLAMSGNRYPITQIGMTNLIKKLIERGEHDLKTATATVTIADGHRVGDRECQLIRVRHAEPNGDPDDFSLAEIAIDSERLLPLRYTAFGWPSAEEGGDPPLLESYTYLDVRVNEGLTESDFDPDNPAYDFP</sequence>
<keyword evidence="4" id="KW-1185">Reference proteome</keyword>
<keyword evidence="2" id="KW-1133">Transmembrane helix</keyword>
<dbReference type="InterPro" id="IPR011465">
    <property type="entry name" value="DUF1571"/>
</dbReference>
<keyword evidence="2" id="KW-0472">Membrane</keyword>
<dbReference type="OrthoDB" id="5456309at2"/>
<dbReference type="RefSeq" id="WP_145351514.1">
    <property type="nucleotide sequence ID" value="NZ_CP036262.1"/>
</dbReference>
<evidence type="ECO:0000256" key="2">
    <source>
        <dbReference type="SAM" id="Phobius"/>
    </source>
</evidence>
<keyword evidence="1" id="KW-0175">Coiled coil</keyword>
<accession>A0A517MEL6</accession>
<keyword evidence="2" id="KW-0812">Transmembrane</keyword>
<feature type="transmembrane region" description="Helical" evidence="2">
    <location>
        <begin position="16"/>
        <end position="34"/>
    </location>
</feature>
<dbReference type="KEGG" id="rml:FF011L_20930"/>
<evidence type="ECO:0000313" key="3">
    <source>
        <dbReference type="EMBL" id="QDS93330.1"/>
    </source>
</evidence>
<feature type="coiled-coil region" evidence="1">
    <location>
        <begin position="68"/>
        <end position="102"/>
    </location>
</feature>
<proteinExistence type="predicted"/>
<dbReference type="Pfam" id="PF07608">
    <property type="entry name" value="DUF1571"/>
    <property type="match status" value="1"/>
</dbReference>